<dbReference type="STRING" id="760192.Halhy_4839"/>
<feature type="domain" description="Thioredoxin" evidence="1">
    <location>
        <begin position="31"/>
        <end position="181"/>
    </location>
</feature>
<dbReference type="OrthoDB" id="9809746at2"/>
<dbReference type="PROSITE" id="PS51352">
    <property type="entry name" value="THIOREDOXIN_2"/>
    <property type="match status" value="1"/>
</dbReference>
<dbReference type="Proteomes" id="UP000008461">
    <property type="component" value="Chromosome"/>
</dbReference>
<dbReference type="KEGG" id="hhy:Halhy_4839"/>
<name>F4KYY5_HALH1</name>
<organism evidence="2 3">
    <name type="scientific">Haliscomenobacter hydrossis (strain ATCC 27775 / DSM 1100 / LMG 10767 / O)</name>
    <dbReference type="NCBI Taxonomy" id="760192"/>
    <lineage>
        <taxon>Bacteria</taxon>
        <taxon>Pseudomonadati</taxon>
        <taxon>Bacteroidota</taxon>
        <taxon>Saprospiria</taxon>
        <taxon>Saprospirales</taxon>
        <taxon>Haliscomenobacteraceae</taxon>
        <taxon>Haliscomenobacter</taxon>
    </lineage>
</organism>
<dbReference type="InterPro" id="IPR036249">
    <property type="entry name" value="Thioredoxin-like_sf"/>
</dbReference>
<dbReference type="AlphaFoldDB" id="F4KYY5"/>
<dbReference type="EMBL" id="CP002691">
    <property type="protein sequence ID" value="AEE52672.1"/>
    <property type="molecule type" value="Genomic_DNA"/>
</dbReference>
<keyword evidence="3" id="KW-1185">Reference proteome</keyword>
<proteinExistence type="predicted"/>
<dbReference type="InterPro" id="IPR013766">
    <property type="entry name" value="Thioredoxin_domain"/>
</dbReference>
<dbReference type="GO" id="GO:0016209">
    <property type="term" value="F:antioxidant activity"/>
    <property type="evidence" value="ECO:0007669"/>
    <property type="project" value="InterPro"/>
</dbReference>
<evidence type="ECO:0000313" key="3">
    <source>
        <dbReference type="Proteomes" id="UP000008461"/>
    </source>
</evidence>
<dbReference type="PANTHER" id="PTHR43640:SF1">
    <property type="entry name" value="THIOREDOXIN-DEPENDENT PEROXIREDOXIN"/>
    <property type="match status" value="1"/>
</dbReference>
<dbReference type="PANTHER" id="PTHR43640">
    <property type="entry name" value="OS07G0260300 PROTEIN"/>
    <property type="match status" value="1"/>
</dbReference>
<gene>
    <name evidence="2" type="ordered locus">Halhy_4839</name>
</gene>
<reference evidence="2 3" key="1">
    <citation type="journal article" date="2011" name="Stand. Genomic Sci.">
        <title>Complete genome sequence of Haliscomenobacter hydrossis type strain (O).</title>
        <authorList>
            <consortium name="US DOE Joint Genome Institute (JGI-PGF)"/>
            <person name="Daligault H."/>
            <person name="Lapidus A."/>
            <person name="Zeytun A."/>
            <person name="Nolan M."/>
            <person name="Lucas S."/>
            <person name="Del Rio T.G."/>
            <person name="Tice H."/>
            <person name="Cheng J.F."/>
            <person name="Tapia R."/>
            <person name="Han C."/>
            <person name="Goodwin L."/>
            <person name="Pitluck S."/>
            <person name="Liolios K."/>
            <person name="Pagani I."/>
            <person name="Ivanova N."/>
            <person name="Huntemann M."/>
            <person name="Mavromatis K."/>
            <person name="Mikhailova N."/>
            <person name="Pati A."/>
            <person name="Chen A."/>
            <person name="Palaniappan K."/>
            <person name="Land M."/>
            <person name="Hauser L."/>
            <person name="Brambilla E.M."/>
            <person name="Rohde M."/>
            <person name="Verbarg S."/>
            <person name="Goker M."/>
            <person name="Bristow J."/>
            <person name="Eisen J.A."/>
            <person name="Markowitz V."/>
            <person name="Hugenholtz P."/>
            <person name="Kyrpides N.C."/>
            <person name="Klenk H.P."/>
            <person name="Woyke T."/>
        </authorList>
    </citation>
    <scope>NUCLEOTIDE SEQUENCE [LARGE SCALE GENOMIC DNA]</scope>
    <source>
        <strain evidence="3">ATCC 27775 / DSM 1100 / LMG 10767 / O</strain>
    </source>
</reference>
<dbReference type="Pfam" id="PF00578">
    <property type="entry name" value="AhpC-TSA"/>
    <property type="match status" value="1"/>
</dbReference>
<protein>
    <submittedName>
        <fullName evidence="2">Alkyl hydroperoxide reductase/ Thiol specific antioxidant/ Mal allergen</fullName>
    </submittedName>
</protein>
<dbReference type="CDD" id="cd02969">
    <property type="entry name" value="PRX_like1"/>
    <property type="match status" value="1"/>
</dbReference>
<dbReference type="HOGENOM" id="CLU_076204_1_0_10"/>
<dbReference type="InterPro" id="IPR047262">
    <property type="entry name" value="PRX-like1"/>
</dbReference>
<reference key="2">
    <citation type="submission" date="2011-04" db="EMBL/GenBank/DDBJ databases">
        <title>Complete sequence of chromosome of Haliscomenobacter hydrossis DSM 1100.</title>
        <authorList>
            <consortium name="US DOE Joint Genome Institute (JGI-PGF)"/>
            <person name="Lucas S."/>
            <person name="Han J."/>
            <person name="Lapidus A."/>
            <person name="Bruce D."/>
            <person name="Goodwin L."/>
            <person name="Pitluck S."/>
            <person name="Peters L."/>
            <person name="Kyrpides N."/>
            <person name="Mavromatis K."/>
            <person name="Ivanova N."/>
            <person name="Ovchinnikova G."/>
            <person name="Pagani I."/>
            <person name="Daligault H."/>
            <person name="Detter J.C."/>
            <person name="Han C."/>
            <person name="Land M."/>
            <person name="Hauser L."/>
            <person name="Markowitz V."/>
            <person name="Cheng J.-F."/>
            <person name="Hugenholtz P."/>
            <person name="Woyke T."/>
            <person name="Wu D."/>
            <person name="Verbarg S."/>
            <person name="Frueling A."/>
            <person name="Brambilla E."/>
            <person name="Klenk H.-P."/>
            <person name="Eisen J.A."/>
        </authorList>
    </citation>
    <scope>NUCLEOTIDE SEQUENCE</scope>
    <source>
        <strain>DSM 1100</strain>
    </source>
</reference>
<dbReference type="Gene3D" id="3.40.30.10">
    <property type="entry name" value="Glutaredoxin"/>
    <property type="match status" value="1"/>
</dbReference>
<dbReference type="SUPFAM" id="SSF52833">
    <property type="entry name" value="Thioredoxin-like"/>
    <property type="match status" value="1"/>
</dbReference>
<dbReference type="RefSeq" id="WP_013767209.1">
    <property type="nucleotide sequence ID" value="NC_015510.1"/>
</dbReference>
<dbReference type="InterPro" id="IPR000866">
    <property type="entry name" value="AhpC/TSA"/>
</dbReference>
<evidence type="ECO:0000259" key="1">
    <source>
        <dbReference type="PROSITE" id="PS51352"/>
    </source>
</evidence>
<dbReference type="eggNOG" id="COG1225">
    <property type="taxonomic scope" value="Bacteria"/>
</dbReference>
<evidence type="ECO:0000313" key="2">
    <source>
        <dbReference type="EMBL" id="AEE52672.1"/>
    </source>
</evidence>
<dbReference type="GO" id="GO:0016491">
    <property type="term" value="F:oxidoreductase activity"/>
    <property type="evidence" value="ECO:0007669"/>
    <property type="project" value="InterPro"/>
</dbReference>
<accession>F4KYY5</accession>
<sequence length="205" mass="22879">MKTKTGLGIGFFASVLFLLFSFPNLPTVAGLKVGDIAPDFQLKSTSGKMVTLKDYKSAKGYIVIFTCNTCPYAQAYEQRIIDLHNKMEPMGWPVVAIMPNDPSVQPGDGFDRMTERAKQQKYPFEYLLDEGQKVFPAYGAARTPHVFLLDKDRKVRYIGAIDDNADDESLITRRYVEEAIAAVEKGNEPDPNLTKAVGCMIKVKK</sequence>